<reference evidence="3 4" key="1">
    <citation type="submission" date="2022-06" db="EMBL/GenBank/DDBJ databases">
        <title>Isolation of gut microbiota from human fecal samples.</title>
        <authorList>
            <person name="Pamer E.G."/>
            <person name="Barat B."/>
            <person name="Waligurski E."/>
            <person name="Medina S."/>
            <person name="Paddock L."/>
            <person name="Mostad J."/>
        </authorList>
    </citation>
    <scope>NUCLEOTIDE SEQUENCE [LARGE SCALE GENOMIC DNA]</scope>
    <source>
        <strain evidence="3 4">DFI.9.90</strain>
    </source>
</reference>
<feature type="signal peptide" evidence="1">
    <location>
        <begin position="1"/>
        <end position="23"/>
    </location>
</feature>
<protein>
    <submittedName>
        <fullName evidence="3">Lipid-binding SYLF domain-containing protein</fullName>
    </submittedName>
</protein>
<evidence type="ECO:0000313" key="4">
    <source>
        <dbReference type="Proteomes" id="UP001205919"/>
    </source>
</evidence>
<dbReference type="InterPro" id="IPR007461">
    <property type="entry name" value="Ysc84_actin-binding"/>
</dbReference>
<dbReference type="Pfam" id="PF04366">
    <property type="entry name" value="Ysc84"/>
    <property type="match status" value="1"/>
</dbReference>
<dbReference type="EMBL" id="JANFYT010000007">
    <property type="protein sequence ID" value="MCQ4813675.1"/>
    <property type="molecule type" value="Genomic_DNA"/>
</dbReference>
<dbReference type="InterPro" id="IPR051702">
    <property type="entry name" value="SH3_domain_YSC84-like"/>
</dbReference>
<keyword evidence="4" id="KW-1185">Reference proteome</keyword>
<dbReference type="CDD" id="cd11524">
    <property type="entry name" value="SYLF"/>
    <property type="match status" value="1"/>
</dbReference>
<feature type="domain" description="Ysc84 actin-binding" evidence="2">
    <location>
        <begin position="104"/>
        <end position="225"/>
    </location>
</feature>
<evidence type="ECO:0000259" key="2">
    <source>
        <dbReference type="Pfam" id="PF04366"/>
    </source>
</evidence>
<keyword evidence="1" id="KW-0732">Signal</keyword>
<dbReference type="RefSeq" id="WP_008708519.1">
    <property type="nucleotide sequence ID" value="NZ_CABKQM010000001.1"/>
</dbReference>
<dbReference type="GO" id="GO:0035091">
    <property type="term" value="F:phosphatidylinositol binding"/>
    <property type="evidence" value="ECO:0007669"/>
    <property type="project" value="TreeGrafter"/>
</dbReference>
<sequence length="232" mass="23979">MKFSRKITIFALLALLVAGAAQAAFAETAHMRRIRLSADLINKMANEQDADALADVIKSGKGVAIFPAVTKAGLGIGGQTGEGVVFLRQSNGRWSGPAFMGISGASIGFQIGVQSVGLVLVITNEQGLRAFTGGNSFKLGADVAIAAGPVGRDASAATDGRAKASIYSYSMSKGLFAGISIDGSVINQNRDASKAYWGRDISAANALKKPATDKRVAPLIKALNNLVKKAPK</sequence>
<name>A0AAW5JYP9_9BACT</name>
<dbReference type="Proteomes" id="UP001205919">
    <property type="component" value="Unassembled WGS sequence"/>
</dbReference>
<proteinExistence type="predicted"/>
<feature type="chain" id="PRO_5043823449" evidence="1">
    <location>
        <begin position="24"/>
        <end position="232"/>
    </location>
</feature>
<comment type="caution">
    <text evidence="3">The sequence shown here is derived from an EMBL/GenBank/DDBJ whole genome shotgun (WGS) entry which is preliminary data.</text>
</comment>
<dbReference type="PANTHER" id="PTHR15629">
    <property type="entry name" value="SH3YL1 PROTEIN"/>
    <property type="match status" value="1"/>
</dbReference>
<organism evidence="3 4">
    <name type="scientific">Cloacibacillus evryensis</name>
    <dbReference type="NCBI Taxonomy" id="508460"/>
    <lineage>
        <taxon>Bacteria</taxon>
        <taxon>Thermotogati</taxon>
        <taxon>Synergistota</taxon>
        <taxon>Synergistia</taxon>
        <taxon>Synergistales</taxon>
        <taxon>Synergistaceae</taxon>
        <taxon>Cloacibacillus</taxon>
    </lineage>
</organism>
<dbReference type="AlphaFoldDB" id="A0AAW5JYP9"/>
<dbReference type="PANTHER" id="PTHR15629:SF2">
    <property type="entry name" value="SH3 DOMAIN-CONTAINING YSC84-LIKE PROTEIN 1"/>
    <property type="match status" value="1"/>
</dbReference>
<evidence type="ECO:0000256" key="1">
    <source>
        <dbReference type="SAM" id="SignalP"/>
    </source>
</evidence>
<gene>
    <name evidence="3" type="ORF">NE630_04445</name>
</gene>
<evidence type="ECO:0000313" key="3">
    <source>
        <dbReference type="EMBL" id="MCQ4813675.1"/>
    </source>
</evidence>
<accession>A0AAW5JYP9</accession>